<comment type="caution">
    <text evidence="1">The sequence shown here is derived from an EMBL/GenBank/DDBJ whole genome shotgun (WGS) entry which is preliminary data.</text>
</comment>
<reference evidence="1 2" key="1">
    <citation type="submission" date="2016-02" db="EMBL/GenBank/DDBJ databases">
        <title>Genome sequence of Marichromatium gracile YL-28, a purple sulfur bacterium.</title>
        <authorList>
            <person name="Zhao C."/>
            <person name="Hong X."/>
            <person name="Chen S."/>
            <person name="Yang S."/>
        </authorList>
    </citation>
    <scope>NUCLEOTIDE SEQUENCE [LARGE SCALE GENOMIC DNA]</scope>
    <source>
        <strain evidence="1 2">YL28</strain>
    </source>
</reference>
<dbReference type="Proteomes" id="UP000075766">
    <property type="component" value="Unassembled WGS sequence"/>
</dbReference>
<organism evidence="1 2">
    <name type="scientific">Marichromatium gracile</name>
    <name type="common">Chromatium gracile</name>
    <dbReference type="NCBI Taxonomy" id="1048"/>
    <lineage>
        <taxon>Bacteria</taxon>
        <taxon>Pseudomonadati</taxon>
        <taxon>Pseudomonadota</taxon>
        <taxon>Gammaproteobacteria</taxon>
        <taxon>Chromatiales</taxon>
        <taxon>Chromatiaceae</taxon>
        <taxon>Marichromatium</taxon>
    </lineage>
</organism>
<keyword evidence="2" id="KW-1185">Reference proteome</keyword>
<proteinExistence type="predicted"/>
<evidence type="ECO:0000313" key="1">
    <source>
        <dbReference type="EMBL" id="KXX63984.1"/>
    </source>
</evidence>
<dbReference type="EMBL" id="LSYU01000069">
    <property type="protein sequence ID" value="KXX63984.1"/>
    <property type="molecule type" value="Genomic_DNA"/>
</dbReference>
<name>A0ABR5VE82_MARGR</name>
<gene>
    <name evidence="1" type="ORF">AY586_15220</name>
</gene>
<evidence type="ECO:0000313" key="2">
    <source>
        <dbReference type="Proteomes" id="UP000075766"/>
    </source>
</evidence>
<protein>
    <submittedName>
        <fullName evidence="1">Uncharacterized protein</fullName>
    </submittedName>
</protein>
<sequence>MAVGVMMLAPVSLVLEGGVRQTPPVVVYPDLDPVVLARAAAARPACQPGLLAGILTCSNRWADTERTGVITTFSMYFEAMGHVPTLDACLIGMDSTRRKSRMVWIRCVMCAVEGAAA</sequence>
<accession>A0ABR5VE82</accession>